<feature type="transmembrane region" description="Helical" evidence="1">
    <location>
        <begin position="12"/>
        <end position="30"/>
    </location>
</feature>
<feature type="transmembrane region" description="Helical" evidence="1">
    <location>
        <begin position="50"/>
        <end position="73"/>
    </location>
</feature>
<evidence type="ECO:0000256" key="1">
    <source>
        <dbReference type="SAM" id="Phobius"/>
    </source>
</evidence>
<gene>
    <name evidence="2" type="ORF">CFD26_104682</name>
</gene>
<sequence length="136" mass="14550">MAGPDSLRGRDWIHFGLRILFCASAIALLAVTARLATGWGGVRDDEDPPIVLPVVLATASLAIVTDLLALFLLFRYIGFITATAVLDIIVIILCGIGAASLAMGDFAFYWGLVYHEYPSVAEQAEVIVFALNILVA</sequence>
<evidence type="ECO:0000313" key="2">
    <source>
        <dbReference type="EMBL" id="RLL95213.1"/>
    </source>
</evidence>
<proteinExistence type="predicted"/>
<dbReference type="EMBL" id="NIDN02000163">
    <property type="protein sequence ID" value="RLL95213.1"/>
    <property type="molecule type" value="Genomic_DNA"/>
</dbReference>
<accession>A0A421CZD1</accession>
<keyword evidence="1" id="KW-0472">Membrane</keyword>
<protein>
    <submittedName>
        <fullName evidence="2">Uncharacterized protein</fullName>
    </submittedName>
</protein>
<keyword evidence="3" id="KW-1185">Reference proteome</keyword>
<comment type="caution">
    <text evidence="2">The sequence shown here is derived from an EMBL/GenBank/DDBJ whole genome shotgun (WGS) entry which is preliminary data.</text>
</comment>
<organism evidence="2 3">
    <name type="scientific">Aspergillus turcosus</name>
    <dbReference type="NCBI Taxonomy" id="1245748"/>
    <lineage>
        <taxon>Eukaryota</taxon>
        <taxon>Fungi</taxon>
        <taxon>Dikarya</taxon>
        <taxon>Ascomycota</taxon>
        <taxon>Pezizomycotina</taxon>
        <taxon>Eurotiomycetes</taxon>
        <taxon>Eurotiomycetidae</taxon>
        <taxon>Eurotiales</taxon>
        <taxon>Aspergillaceae</taxon>
        <taxon>Aspergillus</taxon>
        <taxon>Aspergillus subgen. Fumigati</taxon>
    </lineage>
</organism>
<dbReference type="OrthoDB" id="4458419at2759"/>
<name>A0A421CZD1_9EURO</name>
<dbReference type="AlphaFoldDB" id="A0A421CZD1"/>
<feature type="transmembrane region" description="Helical" evidence="1">
    <location>
        <begin position="85"/>
        <end position="110"/>
    </location>
</feature>
<dbReference type="Proteomes" id="UP000215289">
    <property type="component" value="Unassembled WGS sequence"/>
</dbReference>
<reference evidence="2 3" key="1">
    <citation type="submission" date="2018-08" db="EMBL/GenBank/DDBJ databases">
        <title>Draft genome sequences of two Aspergillus turcosus clinical strains isolated from bronchoalveolar lavage fluid: one azole-susceptible and the other azole-resistant.</title>
        <authorList>
            <person name="Parent-Michaud M."/>
            <person name="Dufresne P.J."/>
            <person name="Fournier E."/>
            <person name="Martineau C."/>
            <person name="Moreira S."/>
            <person name="Perkins V."/>
            <person name="De Repentigny L."/>
            <person name="Dufresne S.F."/>
        </authorList>
    </citation>
    <scope>NUCLEOTIDE SEQUENCE [LARGE SCALE GENOMIC DNA]</scope>
    <source>
        <strain evidence="2">HMR AF 1038</strain>
    </source>
</reference>
<keyword evidence="1" id="KW-0812">Transmembrane</keyword>
<keyword evidence="1" id="KW-1133">Transmembrane helix</keyword>
<evidence type="ECO:0000313" key="3">
    <source>
        <dbReference type="Proteomes" id="UP000215289"/>
    </source>
</evidence>